<dbReference type="SUPFAM" id="SSF52058">
    <property type="entry name" value="L domain-like"/>
    <property type="match status" value="1"/>
</dbReference>
<accession>A0A6I9QNP3</accession>
<dbReference type="RefSeq" id="XP_010911095.1">
    <property type="nucleotide sequence ID" value="XM_010912793.1"/>
</dbReference>
<dbReference type="PANTHER" id="PTHR36766:SF70">
    <property type="entry name" value="DISEASE RESISTANCE PROTEIN RGA4"/>
    <property type="match status" value="1"/>
</dbReference>
<dbReference type="Pfam" id="PF23559">
    <property type="entry name" value="WHD_DRP"/>
    <property type="match status" value="1"/>
</dbReference>
<dbReference type="InterPro" id="IPR032675">
    <property type="entry name" value="LRR_dom_sf"/>
</dbReference>
<feature type="domain" description="Disease resistance protein winged helix" evidence="3">
    <location>
        <begin position="70"/>
        <end position="133"/>
    </location>
</feature>
<dbReference type="Gene3D" id="1.10.8.430">
    <property type="entry name" value="Helical domain of apoptotic protease-activating factors"/>
    <property type="match status" value="1"/>
</dbReference>
<dbReference type="InterPro" id="IPR058922">
    <property type="entry name" value="WHD_DRP"/>
</dbReference>
<dbReference type="Pfam" id="PF23598">
    <property type="entry name" value="LRR_14"/>
    <property type="match status" value="1"/>
</dbReference>
<evidence type="ECO:0000259" key="4">
    <source>
        <dbReference type="Pfam" id="PF23598"/>
    </source>
</evidence>
<dbReference type="Gene3D" id="3.80.10.10">
    <property type="entry name" value="Ribonuclease Inhibitor"/>
    <property type="match status" value="1"/>
</dbReference>
<protein>
    <submittedName>
        <fullName evidence="6">Disease resistance protein RGA3</fullName>
    </submittedName>
</protein>
<feature type="domain" description="Disease resistance R13L4/SHOC-2-like LRR" evidence="4">
    <location>
        <begin position="196"/>
        <end position="358"/>
    </location>
</feature>
<keyword evidence="1" id="KW-0677">Repeat</keyword>
<sequence>MGAVYCHPLKQLSVEHGWLMLCRRVFSDGEVEDIEELKDVGMKIVKKCNGIPLAIETISGVLKTKERNNREWEKDTTSRMWIAEGFVRAEEQVAAEDLADNYYSELVTRSLQIIGKGFGEMDCKMHDLLRALALLVAQHQYFSGDPQHLQTTLVKPRHLSVVKKGLSTIPESVQKQKIIRTLLLSDNPLKGDALNAPFERFRHLRVLDLSGTGINNLPDGVGKLIHIRYLNLSKTELKELPESIEYLRDLLTLDLYWCIYLKNLPKGITQIQNLRRLDIGETGLDCMPVGIGRLKQLHTLDGFVLNDNNENTDDLPGSNIKELTNLSELRSLSVHNLERLSSREEAAEAALRNKRNLEFL</sequence>
<organism evidence="5 6">
    <name type="scientific">Elaeis guineensis var. tenera</name>
    <name type="common">Oil palm</name>
    <dbReference type="NCBI Taxonomy" id="51953"/>
    <lineage>
        <taxon>Eukaryota</taxon>
        <taxon>Viridiplantae</taxon>
        <taxon>Streptophyta</taxon>
        <taxon>Embryophyta</taxon>
        <taxon>Tracheophyta</taxon>
        <taxon>Spermatophyta</taxon>
        <taxon>Magnoliopsida</taxon>
        <taxon>Liliopsida</taxon>
        <taxon>Arecaceae</taxon>
        <taxon>Arecoideae</taxon>
        <taxon>Cocoseae</taxon>
        <taxon>Elaeidinae</taxon>
        <taxon>Elaeis</taxon>
    </lineage>
</organism>
<dbReference type="InParanoid" id="A0A6I9QNP3"/>
<dbReference type="SUPFAM" id="SSF52540">
    <property type="entry name" value="P-loop containing nucleoside triphosphate hydrolases"/>
    <property type="match status" value="1"/>
</dbReference>
<evidence type="ECO:0000313" key="5">
    <source>
        <dbReference type="Proteomes" id="UP000504607"/>
    </source>
</evidence>
<dbReference type="PANTHER" id="PTHR36766">
    <property type="entry name" value="PLANT BROAD-SPECTRUM MILDEW RESISTANCE PROTEIN RPW8"/>
    <property type="match status" value="1"/>
</dbReference>
<keyword evidence="5" id="KW-1185">Reference proteome</keyword>
<dbReference type="InterPro" id="IPR042197">
    <property type="entry name" value="Apaf_helical"/>
</dbReference>
<name>A0A6I9QNP3_ELAGV</name>
<gene>
    <name evidence="6" type="primary">LOC105037091</name>
</gene>
<proteinExistence type="predicted"/>
<evidence type="ECO:0000313" key="6">
    <source>
        <dbReference type="RefSeq" id="XP_010911095.1"/>
    </source>
</evidence>
<dbReference type="GO" id="GO:0043531">
    <property type="term" value="F:ADP binding"/>
    <property type="evidence" value="ECO:0007669"/>
    <property type="project" value="InterPro"/>
</dbReference>
<dbReference type="InterPro" id="IPR027417">
    <property type="entry name" value="P-loop_NTPase"/>
</dbReference>
<dbReference type="Proteomes" id="UP000504607">
    <property type="component" value="Unplaced"/>
</dbReference>
<evidence type="ECO:0000256" key="2">
    <source>
        <dbReference type="ARBA" id="ARBA00022821"/>
    </source>
</evidence>
<dbReference type="OrthoDB" id="695329at2759"/>
<reference evidence="6" key="1">
    <citation type="submission" date="2025-08" db="UniProtKB">
        <authorList>
            <consortium name="RefSeq"/>
        </authorList>
    </citation>
    <scope>IDENTIFICATION</scope>
</reference>
<evidence type="ECO:0000256" key="1">
    <source>
        <dbReference type="ARBA" id="ARBA00022737"/>
    </source>
</evidence>
<dbReference type="GO" id="GO:0006952">
    <property type="term" value="P:defense response"/>
    <property type="evidence" value="ECO:0007669"/>
    <property type="project" value="UniProtKB-KW"/>
</dbReference>
<dbReference type="InterPro" id="IPR055414">
    <property type="entry name" value="LRR_R13L4/SHOC2-like"/>
</dbReference>
<evidence type="ECO:0000259" key="3">
    <source>
        <dbReference type="Pfam" id="PF23559"/>
    </source>
</evidence>
<keyword evidence="2" id="KW-0611">Plant defense</keyword>
<dbReference type="AlphaFoldDB" id="A0A6I9QNP3"/>